<protein>
    <submittedName>
        <fullName evidence="1">Uncharacterized protein</fullName>
    </submittedName>
</protein>
<proteinExistence type="predicted"/>
<evidence type="ECO:0000313" key="2">
    <source>
        <dbReference type="Proteomes" id="UP000256405"/>
    </source>
</evidence>
<evidence type="ECO:0000313" key="1">
    <source>
        <dbReference type="EMBL" id="REG84435.1"/>
    </source>
</evidence>
<organism evidence="1 2">
    <name type="scientific">Algoriphagus antarcticus</name>
    <dbReference type="NCBI Taxonomy" id="238540"/>
    <lineage>
        <taxon>Bacteria</taxon>
        <taxon>Pseudomonadati</taxon>
        <taxon>Bacteroidota</taxon>
        <taxon>Cytophagia</taxon>
        <taxon>Cytophagales</taxon>
        <taxon>Cyclobacteriaceae</taxon>
        <taxon>Algoriphagus</taxon>
    </lineage>
</organism>
<reference evidence="1 2" key="1">
    <citation type="submission" date="2018-08" db="EMBL/GenBank/DDBJ databases">
        <title>Genomic Encyclopedia of Archaeal and Bacterial Type Strains, Phase II (KMG-II): from individual species to whole genera.</title>
        <authorList>
            <person name="Goeker M."/>
        </authorList>
    </citation>
    <scope>NUCLEOTIDE SEQUENCE [LARGE SCALE GENOMIC DNA]</scope>
    <source>
        <strain evidence="1 2">DSM 15986</strain>
    </source>
</reference>
<comment type="caution">
    <text evidence="1">The sequence shown here is derived from an EMBL/GenBank/DDBJ whole genome shotgun (WGS) entry which is preliminary data.</text>
</comment>
<keyword evidence="2" id="KW-1185">Reference proteome</keyword>
<sequence>MKWFILNQSKQIGKTFTKSGISHLLIVFEKNLKINYLINSFT</sequence>
<gene>
    <name evidence="1" type="ORF">C8N25_1159</name>
</gene>
<dbReference type="EMBL" id="QUNF01000015">
    <property type="protein sequence ID" value="REG84435.1"/>
    <property type="molecule type" value="Genomic_DNA"/>
</dbReference>
<name>A0A3E0DQH2_9BACT</name>
<dbReference type="AlphaFoldDB" id="A0A3E0DQH2"/>
<dbReference type="Proteomes" id="UP000256405">
    <property type="component" value="Unassembled WGS sequence"/>
</dbReference>
<accession>A0A3E0DQH2</accession>